<sequence>MPHSVQGEEISHAVLTGGRPVHAAGEADIVFGGGLSYGVEITPRSGHFHNGADPRTNAKIIEIGREAFHRYGITFP</sequence>
<evidence type="ECO:0000313" key="2">
    <source>
        <dbReference type="Proteomes" id="UP000266313"/>
    </source>
</evidence>
<accession>A0A250KV99</accession>
<proteinExistence type="predicted"/>
<organism evidence="1 2">
    <name type="scientific">Methylocaldum marinum</name>
    <dbReference type="NCBI Taxonomy" id="1432792"/>
    <lineage>
        <taxon>Bacteria</taxon>
        <taxon>Pseudomonadati</taxon>
        <taxon>Pseudomonadota</taxon>
        <taxon>Gammaproteobacteria</taxon>
        <taxon>Methylococcales</taxon>
        <taxon>Methylococcaceae</taxon>
        <taxon>Methylocaldum</taxon>
    </lineage>
</organism>
<evidence type="ECO:0000313" key="1">
    <source>
        <dbReference type="EMBL" id="BBA35537.1"/>
    </source>
</evidence>
<dbReference type="EMBL" id="AP017928">
    <property type="protein sequence ID" value="BBA35537.1"/>
    <property type="molecule type" value="Genomic_DNA"/>
</dbReference>
<protein>
    <submittedName>
        <fullName evidence="1">Conserved uncharacterized protein</fullName>
    </submittedName>
</protein>
<name>A0A250KV99_9GAMM</name>
<reference evidence="1 2" key="1">
    <citation type="submission" date="2016-12" db="EMBL/GenBank/DDBJ databases">
        <title>Genome sequencing of Methylocaldum marinum.</title>
        <authorList>
            <person name="Takeuchi M."/>
            <person name="Kamagata Y."/>
            <person name="Hiraoka S."/>
            <person name="Oshima K."/>
            <person name="Hattori M."/>
            <person name="Iwasaki W."/>
        </authorList>
    </citation>
    <scope>NUCLEOTIDE SEQUENCE [LARGE SCALE GENOMIC DNA]</scope>
    <source>
        <strain evidence="1 2">S8</strain>
    </source>
</reference>
<dbReference type="KEGG" id="mmai:sS8_3600"/>
<dbReference type="AlphaFoldDB" id="A0A250KV99"/>
<gene>
    <name evidence="1" type="ORF">sS8_3600</name>
</gene>
<keyword evidence="2" id="KW-1185">Reference proteome</keyword>
<dbReference type="Proteomes" id="UP000266313">
    <property type="component" value="Chromosome"/>
</dbReference>